<protein>
    <submittedName>
        <fullName evidence="2">Amidohydrolase family protein</fullName>
    </submittedName>
</protein>
<dbReference type="RefSeq" id="WP_239678090.1">
    <property type="nucleotide sequence ID" value="NZ_CP070499.1"/>
</dbReference>
<evidence type="ECO:0000313" key="2">
    <source>
        <dbReference type="EMBL" id="QSB15898.1"/>
    </source>
</evidence>
<dbReference type="InterPro" id="IPR011059">
    <property type="entry name" value="Metal-dep_hydrolase_composite"/>
</dbReference>
<keyword evidence="3" id="KW-1185">Reference proteome</keyword>
<dbReference type="PANTHER" id="PTHR22642:SF2">
    <property type="entry name" value="PROTEIN LONG AFTER FAR-RED 3"/>
    <property type="match status" value="1"/>
</dbReference>
<sequence>MTDLLVIGDVRTMDPRCPRAAGVAIRAGRVVALGDWRQLRRQLPAGTPELAPAGAVVLPGFVDSHIHLMWAGRAASRVALADATGIGEIQARISRYAAAHPGRSWIEADAGFDPPDLAERRLPTATELEAAAPGRPLLLDRKGHDALVNLTGLRYAGITAATPDPPGGRIDRDPQGMPTGLLVEHPAVALVRAVVPAPDLATRVGWIVGGQRELLRHGITTAVDPAVAPADLAAYAQAERTGELAGRTVVMPLGDDQVSDADLRRAVAEAGLAAADPAWLRVGPTKLFLDGGGSLGTALRSVPWPGTDGYHGHQSLRTSTLRAHCAAAAAAGRGVGVHAVGDAAVALTLSVLADVDRRTPVAGKGFHVIHAYLGPTAAAMAAARRLAIGVSAHPALQWHVGRDLLTRLGEPAAAAANPLRSWLDAGVLVGGGSDAPGPPVSVLHGMWQARTRRVRGRDEPLGPGQAVTAEEALALFTTGAGQLAAAGRPGAGSGTLYPGGPGDLAILDVDPLTPEPSALLSGRVVATVVAGVVSGG</sequence>
<dbReference type="SUPFAM" id="SSF51338">
    <property type="entry name" value="Composite domain of metallo-dependent hydrolases"/>
    <property type="match status" value="1"/>
</dbReference>
<dbReference type="AlphaFoldDB" id="A0A895YPL2"/>
<dbReference type="InterPro" id="IPR032466">
    <property type="entry name" value="Metal_Hydrolase"/>
</dbReference>
<dbReference type="KEGG" id="nhy:JQS43_06075"/>
<dbReference type="InterPro" id="IPR013108">
    <property type="entry name" value="Amidohydro_3"/>
</dbReference>
<proteinExistence type="predicted"/>
<dbReference type="Gene3D" id="3.10.310.70">
    <property type="match status" value="1"/>
</dbReference>
<dbReference type="SUPFAM" id="SSF51556">
    <property type="entry name" value="Metallo-dependent hydrolases"/>
    <property type="match status" value="1"/>
</dbReference>
<name>A0A895YPL2_9ACTN</name>
<dbReference type="Gene3D" id="2.30.40.10">
    <property type="entry name" value="Urease, subunit C, domain 1"/>
    <property type="match status" value="1"/>
</dbReference>
<dbReference type="Gene3D" id="3.20.20.140">
    <property type="entry name" value="Metal-dependent hydrolases"/>
    <property type="match status" value="1"/>
</dbReference>
<reference evidence="2" key="1">
    <citation type="submission" date="2021-02" db="EMBL/GenBank/DDBJ databases">
        <title>Natrosporangium hydrolyticum gen. nov., sp. nov, a haloalkaliphilic actinobacterium from a soda solonchak soil.</title>
        <authorList>
            <person name="Sorokin D.Y."/>
            <person name="Khijniak T.V."/>
            <person name="Zakharycheva A.P."/>
            <person name="Boueva O.V."/>
            <person name="Ariskina E.V."/>
            <person name="Hahnke R.L."/>
            <person name="Bunk B."/>
            <person name="Sproer C."/>
            <person name="Schumann P."/>
            <person name="Evtushenko L.I."/>
            <person name="Kublanov I.V."/>
        </authorList>
    </citation>
    <scope>NUCLEOTIDE SEQUENCE</scope>
    <source>
        <strain evidence="2">DSM 106523</strain>
    </source>
</reference>
<dbReference type="GO" id="GO:0016810">
    <property type="term" value="F:hydrolase activity, acting on carbon-nitrogen (but not peptide) bonds"/>
    <property type="evidence" value="ECO:0007669"/>
    <property type="project" value="InterPro"/>
</dbReference>
<dbReference type="EMBL" id="CP070499">
    <property type="protein sequence ID" value="QSB15898.1"/>
    <property type="molecule type" value="Genomic_DNA"/>
</dbReference>
<evidence type="ECO:0000259" key="1">
    <source>
        <dbReference type="Pfam" id="PF07969"/>
    </source>
</evidence>
<accession>A0A895YPL2</accession>
<evidence type="ECO:0000313" key="3">
    <source>
        <dbReference type="Proteomes" id="UP000662857"/>
    </source>
</evidence>
<gene>
    <name evidence="2" type="ORF">JQS43_06075</name>
</gene>
<organism evidence="2 3">
    <name type="scientific">Natronosporangium hydrolyticum</name>
    <dbReference type="NCBI Taxonomy" id="2811111"/>
    <lineage>
        <taxon>Bacteria</taxon>
        <taxon>Bacillati</taxon>
        <taxon>Actinomycetota</taxon>
        <taxon>Actinomycetes</taxon>
        <taxon>Micromonosporales</taxon>
        <taxon>Micromonosporaceae</taxon>
        <taxon>Natronosporangium</taxon>
    </lineage>
</organism>
<feature type="domain" description="Amidohydrolase 3" evidence="1">
    <location>
        <begin position="54"/>
        <end position="533"/>
    </location>
</feature>
<dbReference type="Proteomes" id="UP000662857">
    <property type="component" value="Chromosome"/>
</dbReference>
<dbReference type="PANTHER" id="PTHR22642">
    <property type="entry name" value="IMIDAZOLONEPROPIONASE"/>
    <property type="match status" value="1"/>
</dbReference>
<dbReference type="Pfam" id="PF07969">
    <property type="entry name" value="Amidohydro_3"/>
    <property type="match status" value="1"/>
</dbReference>